<feature type="domain" description="DUF4126" evidence="2">
    <location>
        <begin position="8"/>
        <end position="149"/>
    </location>
</feature>
<name>A0A5B8A1G5_9BACT</name>
<keyword evidence="1" id="KW-1133">Transmembrane helix</keyword>
<dbReference type="RefSeq" id="WP_139516398.1">
    <property type="nucleotide sequence ID" value="NZ_CP040896.1"/>
</dbReference>
<gene>
    <name evidence="3" type="ORF">FHG12_14450</name>
</gene>
<keyword evidence="4" id="KW-1185">Reference proteome</keyword>
<organism evidence="3 4">
    <name type="scientific">Hymenobacter jejuensis</name>
    <dbReference type="NCBI Taxonomy" id="2502781"/>
    <lineage>
        <taxon>Bacteria</taxon>
        <taxon>Pseudomonadati</taxon>
        <taxon>Bacteroidota</taxon>
        <taxon>Cytophagia</taxon>
        <taxon>Cytophagales</taxon>
        <taxon>Hymenobacteraceae</taxon>
        <taxon>Hymenobacter</taxon>
    </lineage>
</organism>
<dbReference type="KEGG" id="hyj:FHG12_14450"/>
<dbReference type="Proteomes" id="UP000305398">
    <property type="component" value="Chromosome"/>
</dbReference>
<dbReference type="Pfam" id="PF13548">
    <property type="entry name" value="DUF4126"/>
    <property type="match status" value="1"/>
</dbReference>
<keyword evidence="1" id="KW-0472">Membrane</keyword>
<dbReference type="AlphaFoldDB" id="A0A5B8A1G5"/>
<proteinExistence type="predicted"/>
<keyword evidence="1" id="KW-0812">Transmembrane</keyword>
<dbReference type="OrthoDB" id="9812409at2"/>
<dbReference type="InterPro" id="IPR025196">
    <property type="entry name" value="DUF4126"/>
</dbReference>
<protein>
    <submittedName>
        <fullName evidence="3">DUF4126 family protein</fullName>
    </submittedName>
</protein>
<sequence>MSQQFWQTLALGSLAGMRSMSAPAALSHGLQKNRSAALGSSLLRFMQSPTAATTLKVAAGAEMIGDKLPGMPDRTAPAILGGRILSGALVGATAYKAKGANAAVGAALGGVMAVAATFGALFLRKSLDKATGFPDVVWGLAEDGLVLTSSRAIAKDVRGKKKKTAKAKKIKY</sequence>
<dbReference type="EMBL" id="CP040896">
    <property type="protein sequence ID" value="QDA61224.1"/>
    <property type="molecule type" value="Genomic_DNA"/>
</dbReference>
<feature type="transmembrane region" description="Helical" evidence="1">
    <location>
        <begin position="102"/>
        <end position="123"/>
    </location>
</feature>
<evidence type="ECO:0000313" key="3">
    <source>
        <dbReference type="EMBL" id="QDA61224.1"/>
    </source>
</evidence>
<evidence type="ECO:0000313" key="4">
    <source>
        <dbReference type="Proteomes" id="UP000305398"/>
    </source>
</evidence>
<accession>A0A5B8A1G5</accession>
<reference evidence="3 4" key="1">
    <citation type="submission" date="2019-06" db="EMBL/GenBank/DDBJ databases">
        <authorList>
            <person name="Srinivasan S."/>
        </authorList>
    </citation>
    <scope>NUCLEOTIDE SEQUENCE [LARGE SCALE GENOMIC DNA]</scope>
    <source>
        <strain evidence="3 4">17J68-5</strain>
    </source>
</reference>
<evidence type="ECO:0000259" key="2">
    <source>
        <dbReference type="Pfam" id="PF13548"/>
    </source>
</evidence>
<evidence type="ECO:0000256" key="1">
    <source>
        <dbReference type="SAM" id="Phobius"/>
    </source>
</evidence>